<organism evidence="2 3">
    <name type="scientific">Veillonella montpellierensis DNF00314</name>
    <dbReference type="NCBI Taxonomy" id="1401067"/>
    <lineage>
        <taxon>Bacteria</taxon>
        <taxon>Bacillati</taxon>
        <taxon>Bacillota</taxon>
        <taxon>Negativicutes</taxon>
        <taxon>Veillonellales</taxon>
        <taxon>Veillonellaceae</taxon>
        <taxon>Veillonella</taxon>
    </lineage>
</organism>
<protein>
    <submittedName>
        <fullName evidence="2">Uncharacterized protein</fullName>
    </submittedName>
</protein>
<evidence type="ECO:0000313" key="3">
    <source>
        <dbReference type="Proteomes" id="UP000029628"/>
    </source>
</evidence>
<accession>A0A096BYJ7</accession>
<proteinExistence type="predicted"/>
<dbReference type="AlphaFoldDB" id="A0A096BYJ7"/>
<reference evidence="2 3" key="1">
    <citation type="submission" date="2014-07" db="EMBL/GenBank/DDBJ databases">
        <authorList>
            <person name="McCorrison J."/>
            <person name="Sanka R."/>
            <person name="Torralba M."/>
            <person name="Gillis M."/>
            <person name="Haft D.H."/>
            <person name="Methe B."/>
            <person name="Sutton G."/>
            <person name="Nelson K.E."/>
        </authorList>
    </citation>
    <scope>NUCLEOTIDE SEQUENCE [LARGE SCALE GENOMIC DNA]</scope>
    <source>
        <strain evidence="2 3">DNF00314</strain>
    </source>
</reference>
<sequence length="347" mass="39015">MAEIAEFVIDEISERRYWFVRTNGGEYYDDYFHEGYIAVGFNSIIDKTEIERAETDNVYKRALYERIKLELETDEEIKAKPGLIINQLKRFLVEMAPGDIVLIPSENSKFISFGEITSDIEVISSNDIQEDGCPFVKRRKVRWVKTLKKESLDPYLYKAIMSHHVITDVSDSATFINRSMSNMYVENGRAHITLRVQSKESVKVADINTLLTCFEDIATKAEFPSKILDPIAQAELKINVQSPGPVEYITFGAGLLGFGAILATIGLYRAGKIIEKVGGSCSFKIGTKGVSFKIKANKPSDTPAPLNTDQLVSQIIKNPKAMERLKQVADTLNRLETKLPNEKDGQD</sequence>
<name>A0A096BYJ7_9FIRM</name>
<evidence type="ECO:0000313" key="2">
    <source>
        <dbReference type="EMBL" id="KGF47782.1"/>
    </source>
</evidence>
<dbReference type="Proteomes" id="UP000029628">
    <property type="component" value="Unassembled WGS sequence"/>
</dbReference>
<feature type="transmembrane region" description="Helical" evidence="1">
    <location>
        <begin position="248"/>
        <end position="268"/>
    </location>
</feature>
<dbReference type="EMBL" id="JRNT01000007">
    <property type="protein sequence ID" value="KGF47782.1"/>
    <property type="molecule type" value="Genomic_DNA"/>
</dbReference>
<keyword evidence="1" id="KW-1133">Transmembrane helix</keyword>
<keyword evidence="3" id="KW-1185">Reference proteome</keyword>
<evidence type="ECO:0000256" key="1">
    <source>
        <dbReference type="SAM" id="Phobius"/>
    </source>
</evidence>
<keyword evidence="1" id="KW-0812">Transmembrane</keyword>
<comment type="caution">
    <text evidence="2">The sequence shown here is derived from an EMBL/GenBank/DDBJ whole genome shotgun (WGS) entry which is preliminary data.</text>
</comment>
<dbReference type="eggNOG" id="ENOG5032V81">
    <property type="taxonomic scope" value="Bacteria"/>
</dbReference>
<dbReference type="RefSeq" id="WP_038151853.1">
    <property type="nucleotide sequence ID" value="NZ_JRNT01000007.1"/>
</dbReference>
<keyword evidence="1" id="KW-0472">Membrane</keyword>
<gene>
    <name evidence="2" type="ORF">HMPREF0872_03550</name>
</gene>